<dbReference type="Pfam" id="PF01471">
    <property type="entry name" value="PG_binding_1"/>
    <property type="match status" value="2"/>
</dbReference>
<feature type="domain" description="Peptidoglycan binding-like" evidence="1">
    <location>
        <begin position="32"/>
        <end position="87"/>
    </location>
</feature>
<dbReference type="RefSeq" id="WP_006100860.1">
    <property type="nucleotide sequence ID" value="NZ_DS989848.1"/>
</dbReference>
<keyword evidence="3" id="KW-1185">Reference proteome</keyword>
<name>B4VR12_9CYAN</name>
<dbReference type="EMBL" id="DS989848">
    <property type="protein sequence ID" value="EDX75720.1"/>
    <property type="molecule type" value="Genomic_DNA"/>
</dbReference>
<gene>
    <name evidence="2" type="ORF">MC7420_6375</name>
</gene>
<dbReference type="SUPFAM" id="SSF47090">
    <property type="entry name" value="PGBD-like"/>
    <property type="match status" value="2"/>
</dbReference>
<protein>
    <submittedName>
        <fullName evidence="2">Putative peptidoglycan binding domain protein</fullName>
    </submittedName>
</protein>
<dbReference type="Gene3D" id="1.10.101.10">
    <property type="entry name" value="PGBD-like superfamily/PGBD"/>
    <property type="match status" value="2"/>
</dbReference>
<accession>B4VR12</accession>
<dbReference type="InterPro" id="IPR036366">
    <property type="entry name" value="PGBDSf"/>
</dbReference>
<dbReference type="InterPro" id="IPR036365">
    <property type="entry name" value="PGBD-like_sf"/>
</dbReference>
<dbReference type="HOGENOM" id="CLU_111573_2_0_3"/>
<evidence type="ECO:0000259" key="1">
    <source>
        <dbReference type="Pfam" id="PF01471"/>
    </source>
</evidence>
<evidence type="ECO:0000313" key="3">
    <source>
        <dbReference type="Proteomes" id="UP000003835"/>
    </source>
</evidence>
<organism evidence="2 3">
    <name type="scientific">Coleofasciculus chthonoplastes PCC 7420</name>
    <dbReference type="NCBI Taxonomy" id="118168"/>
    <lineage>
        <taxon>Bacteria</taxon>
        <taxon>Bacillati</taxon>
        <taxon>Cyanobacteriota</taxon>
        <taxon>Cyanophyceae</taxon>
        <taxon>Coleofasciculales</taxon>
        <taxon>Coleofasciculaceae</taxon>
        <taxon>Coleofasciculus</taxon>
    </lineage>
</organism>
<proteinExistence type="predicted"/>
<feature type="domain" description="Peptidoglycan binding-like" evidence="1">
    <location>
        <begin position="107"/>
        <end position="159"/>
    </location>
</feature>
<evidence type="ECO:0000313" key="2">
    <source>
        <dbReference type="EMBL" id="EDX75720.1"/>
    </source>
</evidence>
<dbReference type="InterPro" id="IPR002477">
    <property type="entry name" value="Peptidoglycan-bd-like"/>
</dbReference>
<dbReference type="OrthoDB" id="511527at2"/>
<dbReference type="STRING" id="118168.MC7420_6375"/>
<dbReference type="Proteomes" id="UP000003835">
    <property type="component" value="Unassembled WGS sequence"/>
</dbReference>
<reference evidence="2 3" key="1">
    <citation type="submission" date="2008-07" db="EMBL/GenBank/DDBJ databases">
        <authorList>
            <person name="Tandeau de Marsac N."/>
            <person name="Ferriera S."/>
            <person name="Johnson J."/>
            <person name="Kravitz S."/>
            <person name="Beeson K."/>
            <person name="Sutton G."/>
            <person name="Rogers Y.-H."/>
            <person name="Friedman R."/>
            <person name="Frazier M."/>
            <person name="Venter J.C."/>
        </authorList>
    </citation>
    <scope>NUCLEOTIDE SEQUENCE [LARGE SCALE GENOMIC DNA]</scope>
    <source>
        <strain evidence="2 3">PCC 7420</strain>
    </source>
</reference>
<sequence length="178" mass="19854">MQALFNPETTSKVRLTAKSSVRKPILQLGSVGAEVLELQKLLAHCGTYTGPMGGYFDRSVHDAVMEFQQSMFLKADGIVDSLTWQALYQGAPVNMPVLNRGSRHDMVIPVQWVLHLTQDYSAPIDGDFGEQTERAVRSFQKRHGLVEDGVVSEPTWYALSQVHVSLLHNRYQEALVAV</sequence>
<dbReference type="eggNOG" id="COG3409">
    <property type="taxonomic scope" value="Bacteria"/>
</dbReference>
<dbReference type="AlphaFoldDB" id="B4VR12"/>